<dbReference type="InterPro" id="IPR006665">
    <property type="entry name" value="OmpA-like"/>
</dbReference>
<dbReference type="PRINTS" id="PR01021">
    <property type="entry name" value="OMPADOMAIN"/>
</dbReference>
<dbReference type="InterPro" id="IPR006664">
    <property type="entry name" value="OMP_bac"/>
</dbReference>
<dbReference type="InterPro" id="IPR036737">
    <property type="entry name" value="OmpA-like_sf"/>
</dbReference>
<dbReference type="SUPFAM" id="SSF103088">
    <property type="entry name" value="OmpA-like"/>
    <property type="match status" value="1"/>
</dbReference>
<evidence type="ECO:0000313" key="6">
    <source>
        <dbReference type="Proteomes" id="UP000254280"/>
    </source>
</evidence>
<protein>
    <submittedName>
        <fullName evidence="5">Outer membrane lipoprotein PlpD</fullName>
    </submittedName>
</protein>
<dbReference type="Pfam" id="PF00691">
    <property type="entry name" value="OmpA"/>
    <property type="match status" value="1"/>
</dbReference>
<evidence type="ECO:0000256" key="1">
    <source>
        <dbReference type="ARBA" id="ARBA00004370"/>
    </source>
</evidence>
<reference evidence="5 6" key="1">
    <citation type="submission" date="2018-06" db="EMBL/GenBank/DDBJ databases">
        <authorList>
            <consortium name="Pathogen Informatics"/>
            <person name="Doyle S."/>
        </authorList>
    </citation>
    <scope>NUCLEOTIDE SEQUENCE [LARGE SCALE GENOMIC DNA]</scope>
    <source>
        <strain evidence="5 6">NCTC10699</strain>
    </source>
</reference>
<evidence type="ECO:0000313" key="5">
    <source>
        <dbReference type="EMBL" id="SUB34046.1"/>
    </source>
</evidence>
<evidence type="ECO:0000259" key="4">
    <source>
        <dbReference type="PROSITE" id="PS51123"/>
    </source>
</evidence>
<comment type="subcellular location">
    <subcellularLocation>
        <location evidence="1">Membrane</location>
    </subcellularLocation>
</comment>
<feature type="domain" description="OmpA-like" evidence="4">
    <location>
        <begin position="63"/>
        <end position="131"/>
    </location>
</feature>
<sequence>MTLSQIMCEHPFQLNDDRLEGDAIKDYAFNYRENGLYKICQYKVLFDKNMNAQQFYWYPHGCNSEHEFNLAADFLFDFDKDNLTAEGKQVVTELVDKLKSMSVKAAAVEGYTDRMGSEAYNLDLSQPVSIR</sequence>
<keyword evidence="2 3" id="KW-0472">Membrane</keyword>
<name>A0A379B673_9PAST</name>
<keyword evidence="5" id="KW-0449">Lipoprotein</keyword>
<evidence type="ECO:0000256" key="2">
    <source>
        <dbReference type="ARBA" id="ARBA00023136"/>
    </source>
</evidence>
<dbReference type="Gene3D" id="3.30.1330.60">
    <property type="entry name" value="OmpA-like domain"/>
    <property type="match status" value="1"/>
</dbReference>
<organism evidence="5 6">
    <name type="scientific">[Pasteurella] mairii</name>
    <dbReference type="NCBI Taxonomy" id="757"/>
    <lineage>
        <taxon>Bacteria</taxon>
        <taxon>Pseudomonadati</taxon>
        <taxon>Pseudomonadota</taxon>
        <taxon>Gammaproteobacteria</taxon>
        <taxon>Pasteurellales</taxon>
        <taxon>Pasteurellaceae</taxon>
    </lineage>
</organism>
<dbReference type="Proteomes" id="UP000254280">
    <property type="component" value="Unassembled WGS sequence"/>
</dbReference>
<dbReference type="PROSITE" id="PS51123">
    <property type="entry name" value="OMPA_2"/>
    <property type="match status" value="1"/>
</dbReference>
<dbReference type="EMBL" id="UGSS01000002">
    <property type="protein sequence ID" value="SUB34046.1"/>
    <property type="molecule type" value="Genomic_DNA"/>
</dbReference>
<keyword evidence="6" id="KW-1185">Reference proteome</keyword>
<dbReference type="CDD" id="cd07185">
    <property type="entry name" value="OmpA_C-like"/>
    <property type="match status" value="1"/>
</dbReference>
<proteinExistence type="predicted"/>
<gene>
    <name evidence="5" type="primary">plpD_2</name>
    <name evidence="5" type="ORF">NCTC10699_01693</name>
</gene>
<dbReference type="AlphaFoldDB" id="A0A379B673"/>
<evidence type="ECO:0000256" key="3">
    <source>
        <dbReference type="PROSITE-ProRule" id="PRU00473"/>
    </source>
</evidence>
<dbReference type="GO" id="GO:0016020">
    <property type="term" value="C:membrane"/>
    <property type="evidence" value="ECO:0007669"/>
    <property type="project" value="UniProtKB-SubCell"/>
</dbReference>
<accession>A0A379B673</accession>